<accession>A0ABN2JDG6</accession>
<evidence type="ECO:0000313" key="2">
    <source>
        <dbReference type="Proteomes" id="UP001500618"/>
    </source>
</evidence>
<dbReference type="EMBL" id="BAAANY010000057">
    <property type="protein sequence ID" value="GAA1723349.1"/>
    <property type="molecule type" value="Genomic_DNA"/>
</dbReference>
<evidence type="ECO:0000313" key="1">
    <source>
        <dbReference type="EMBL" id="GAA1723349.1"/>
    </source>
</evidence>
<organism evidence="1 2">
    <name type="scientific">Fodinicola feengrottensis</name>
    <dbReference type="NCBI Taxonomy" id="435914"/>
    <lineage>
        <taxon>Bacteria</taxon>
        <taxon>Bacillati</taxon>
        <taxon>Actinomycetota</taxon>
        <taxon>Actinomycetes</taxon>
        <taxon>Mycobacteriales</taxon>
        <taxon>Fodinicola</taxon>
    </lineage>
</organism>
<protein>
    <submittedName>
        <fullName evidence="1">Uncharacterized protein</fullName>
    </submittedName>
</protein>
<reference evidence="1 2" key="1">
    <citation type="journal article" date="2019" name="Int. J. Syst. Evol. Microbiol.">
        <title>The Global Catalogue of Microorganisms (GCM) 10K type strain sequencing project: providing services to taxonomists for standard genome sequencing and annotation.</title>
        <authorList>
            <consortium name="The Broad Institute Genomics Platform"/>
            <consortium name="The Broad Institute Genome Sequencing Center for Infectious Disease"/>
            <person name="Wu L."/>
            <person name="Ma J."/>
        </authorList>
    </citation>
    <scope>NUCLEOTIDE SEQUENCE [LARGE SCALE GENOMIC DNA]</scope>
    <source>
        <strain evidence="1 2">JCM 14718</strain>
    </source>
</reference>
<dbReference type="Proteomes" id="UP001500618">
    <property type="component" value="Unassembled WGS sequence"/>
</dbReference>
<proteinExistence type="predicted"/>
<sequence length="122" mass="13371">MREKSSRTGASGTEYVQVSLLKPRNSTRYVSARARHLRLASHRRASLIEVRTGDAVFDGRFRVLVGTRDDAAAILDPELRAALIAVSIGTFEYIQGEIRLASVEDPDALMKLAEALCARISA</sequence>
<name>A0ABN2JDG6_9ACTN</name>
<comment type="caution">
    <text evidence="1">The sequence shown here is derived from an EMBL/GenBank/DDBJ whole genome shotgun (WGS) entry which is preliminary data.</text>
</comment>
<gene>
    <name evidence="1" type="ORF">GCM10009765_84170</name>
</gene>
<keyword evidence="2" id="KW-1185">Reference proteome</keyword>